<dbReference type="PANTHER" id="PTHR12725">
    <property type="entry name" value="HALOACID DEHALOGENASE-LIKE HYDROLASE"/>
    <property type="match status" value="1"/>
</dbReference>
<proteinExistence type="predicted"/>
<dbReference type="SFLD" id="SFLDG01132">
    <property type="entry name" value="C1.5.3:_5'-Nucleotidase_Like"/>
    <property type="match status" value="1"/>
</dbReference>
<comment type="caution">
    <text evidence="1">The sequence shown here is derived from an EMBL/GenBank/DDBJ whole genome shotgun (WGS) entry which is preliminary data.</text>
</comment>
<dbReference type="AlphaFoldDB" id="A0A836C9Z4"/>
<dbReference type="Gene3D" id="1.10.150.450">
    <property type="match status" value="1"/>
</dbReference>
<dbReference type="SFLD" id="SFLDG01129">
    <property type="entry name" value="C1.5:_HAD__Beta-PGM__Phosphata"/>
    <property type="match status" value="1"/>
</dbReference>
<dbReference type="EMBL" id="JAFCMP010000522">
    <property type="protein sequence ID" value="KAG5177717.1"/>
    <property type="molecule type" value="Genomic_DNA"/>
</dbReference>
<dbReference type="Pfam" id="PF00702">
    <property type="entry name" value="Hydrolase"/>
    <property type="match status" value="1"/>
</dbReference>
<dbReference type="GO" id="GO:0016787">
    <property type="term" value="F:hydrolase activity"/>
    <property type="evidence" value="ECO:0007669"/>
    <property type="project" value="UniProtKB-KW"/>
</dbReference>
<dbReference type="SFLD" id="SFLDS00003">
    <property type="entry name" value="Haloacid_Dehalogenase"/>
    <property type="match status" value="1"/>
</dbReference>
<dbReference type="PRINTS" id="PR00413">
    <property type="entry name" value="HADHALOGNASE"/>
</dbReference>
<sequence length="241" mass="26857">MGELSDAPAATATQQPPAIRAILFDLDGTLYPTANGYVEHVRGNLFNYMEQKLHIANAKEAWRPLFAKYNQTLRGLQATGHELNVEEYWADTRAGAEQFIKPAPQGLRDLLASLPQDLHIFTNCNEKEAEHILDLLGIREYFKSIYGSTCMGTYCKPEREVFDKVLATLGLEGHQVALFEDSYKNCLTAKSVGMTSVLINSDTAIEEGVTEEMMAHVDAVVLDEHLTREVLEGALPRLWAT</sequence>
<dbReference type="OrthoDB" id="1065058at2759"/>
<dbReference type="SUPFAM" id="SSF56784">
    <property type="entry name" value="HAD-like"/>
    <property type="match status" value="1"/>
</dbReference>
<name>A0A836C9Z4_9STRA</name>
<evidence type="ECO:0000313" key="2">
    <source>
        <dbReference type="Proteomes" id="UP000664859"/>
    </source>
</evidence>
<dbReference type="InterPro" id="IPR023214">
    <property type="entry name" value="HAD_sf"/>
</dbReference>
<keyword evidence="1" id="KW-0378">Hydrolase</keyword>
<evidence type="ECO:0000313" key="1">
    <source>
        <dbReference type="EMBL" id="KAG5177717.1"/>
    </source>
</evidence>
<reference evidence="1" key="1">
    <citation type="submission" date="2021-02" db="EMBL/GenBank/DDBJ databases">
        <title>First Annotated Genome of the Yellow-green Alga Tribonema minus.</title>
        <authorList>
            <person name="Mahan K.M."/>
        </authorList>
    </citation>
    <scope>NUCLEOTIDE SEQUENCE</scope>
    <source>
        <strain evidence="1">UTEX B ZZ1240</strain>
    </source>
</reference>
<accession>A0A836C9Z4</accession>
<gene>
    <name evidence="1" type="ORF">JKP88DRAFT_202206</name>
</gene>
<dbReference type="InterPro" id="IPR010237">
    <property type="entry name" value="Pyr-5-nucltdase"/>
</dbReference>
<dbReference type="Gene3D" id="3.40.50.1000">
    <property type="entry name" value="HAD superfamily/HAD-like"/>
    <property type="match status" value="1"/>
</dbReference>
<dbReference type="PANTHER" id="PTHR12725:SF117">
    <property type="entry name" value="HALOACID DEHALOGENASE-LIKE HYDROLASE"/>
    <property type="match status" value="1"/>
</dbReference>
<protein>
    <submittedName>
        <fullName evidence="1">HAD-superfamily hydrolase</fullName>
    </submittedName>
</protein>
<organism evidence="1 2">
    <name type="scientific">Tribonema minus</name>
    <dbReference type="NCBI Taxonomy" id="303371"/>
    <lineage>
        <taxon>Eukaryota</taxon>
        <taxon>Sar</taxon>
        <taxon>Stramenopiles</taxon>
        <taxon>Ochrophyta</taxon>
        <taxon>PX clade</taxon>
        <taxon>Xanthophyceae</taxon>
        <taxon>Tribonematales</taxon>
        <taxon>Tribonemataceae</taxon>
        <taxon>Tribonema</taxon>
    </lineage>
</organism>
<dbReference type="InterPro" id="IPR006439">
    <property type="entry name" value="HAD-SF_hydro_IA"/>
</dbReference>
<dbReference type="InterPro" id="IPR036412">
    <property type="entry name" value="HAD-like_sf"/>
</dbReference>
<keyword evidence="2" id="KW-1185">Reference proteome</keyword>
<dbReference type="Proteomes" id="UP000664859">
    <property type="component" value="Unassembled WGS sequence"/>
</dbReference>
<dbReference type="NCBIfam" id="TIGR01509">
    <property type="entry name" value="HAD-SF-IA-v3"/>
    <property type="match status" value="1"/>
</dbReference>